<keyword evidence="1" id="KW-0812">Transmembrane</keyword>
<evidence type="ECO:0000313" key="2">
    <source>
        <dbReference type="EMBL" id="DAD81685.1"/>
    </source>
</evidence>
<name>A0A8S5MH58_9CAUD</name>
<accession>A0A8S5MH58</accession>
<proteinExistence type="predicted"/>
<reference evidence="2" key="1">
    <citation type="journal article" date="2021" name="Proc. Natl. Acad. Sci. U.S.A.">
        <title>A Catalog of Tens of Thousands of Viruses from Human Metagenomes Reveals Hidden Associations with Chronic Diseases.</title>
        <authorList>
            <person name="Tisza M.J."/>
            <person name="Buck C.B."/>
        </authorList>
    </citation>
    <scope>NUCLEOTIDE SEQUENCE</scope>
    <source>
        <strain evidence="2">Ct9Ns12</strain>
    </source>
</reference>
<feature type="transmembrane region" description="Helical" evidence="1">
    <location>
        <begin position="12"/>
        <end position="33"/>
    </location>
</feature>
<protein>
    <submittedName>
        <fullName evidence="2">Uncharacterized protein</fullName>
    </submittedName>
</protein>
<keyword evidence="1" id="KW-1133">Transmembrane helix</keyword>
<organism evidence="2">
    <name type="scientific">Myoviridae sp. ct9Ns12</name>
    <dbReference type="NCBI Taxonomy" id="2826626"/>
    <lineage>
        <taxon>Viruses</taxon>
        <taxon>Duplodnaviria</taxon>
        <taxon>Heunggongvirae</taxon>
        <taxon>Uroviricota</taxon>
        <taxon>Caudoviricetes</taxon>
    </lineage>
</organism>
<keyword evidence="1" id="KW-0472">Membrane</keyword>
<sequence>MIRIIKGWMCFITYCVLQQRGLIITTFVLLYTYKTY</sequence>
<evidence type="ECO:0000256" key="1">
    <source>
        <dbReference type="SAM" id="Phobius"/>
    </source>
</evidence>
<dbReference type="EMBL" id="BK014906">
    <property type="protein sequence ID" value="DAD81685.1"/>
    <property type="molecule type" value="Genomic_DNA"/>
</dbReference>